<accession>A0A0A9EG12</accession>
<dbReference type="EMBL" id="GBRH01202918">
    <property type="protein sequence ID" value="JAD94977.1"/>
    <property type="molecule type" value="Transcribed_RNA"/>
</dbReference>
<organism evidence="1">
    <name type="scientific">Arundo donax</name>
    <name type="common">Giant reed</name>
    <name type="synonym">Donax arundinaceus</name>
    <dbReference type="NCBI Taxonomy" id="35708"/>
    <lineage>
        <taxon>Eukaryota</taxon>
        <taxon>Viridiplantae</taxon>
        <taxon>Streptophyta</taxon>
        <taxon>Embryophyta</taxon>
        <taxon>Tracheophyta</taxon>
        <taxon>Spermatophyta</taxon>
        <taxon>Magnoliopsida</taxon>
        <taxon>Liliopsida</taxon>
        <taxon>Poales</taxon>
        <taxon>Poaceae</taxon>
        <taxon>PACMAD clade</taxon>
        <taxon>Arundinoideae</taxon>
        <taxon>Arundineae</taxon>
        <taxon>Arundo</taxon>
    </lineage>
</organism>
<name>A0A0A9EG12_ARUDO</name>
<sequence>MQDYDTGLTTQRLQHTLQTVSLQIATQYPWTAMLLDLRERIQRSQVPATIVHLTELSENYKE</sequence>
<reference evidence="1" key="2">
    <citation type="journal article" date="2015" name="Data Brief">
        <title>Shoot transcriptome of the giant reed, Arundo donax.</title>
        <authorList>
            <person name="Barrero R.A."/>
            <person name="Guerrero F.D."/>
            <person name="Moolhuijzen P."/>
            <person name="Goolsby J.A."/>
            <person name="Tidwell J."/>
            <person name="Bellgard S.E."/>
            <person name="Bellgard M.I."/>
        </authorList>
    </citation>
    <scope>NUCLEOTIDE SEQUENCE</scope>
    <source>
        <tissue evidence="1">Shoot tissue taken approximately 20 cm above the soil surface</tissue>
    </source>
</reference>
<dbReference type="AlphaFoldDB" id="A0A0A9EG12"/>
<evidence type="ECO:0000313" key="1">
    <source>
        <dbReference type="EMBL" id="JAD94977.1"/>
    </source>
</evidence>
<protein>
    <submittedName>
        <fullName evidence="1">Uncharacterized protein</fullName>
    </submittedName>
</protein>
<proteinExistence type="predicted"/>
<reference evidence="1" key="1">
    <citation type="submission" date="2014-09" db="EMBL/GenBank/DDBJ databases">
        <authorList>
            <person name="Magalhaes I.L.F."/>
            <person name="Oliveira U."/>
            <person name="Santos F.R."/>
            <person name="Vidigal T.H.D.A."/>
            <person name="Brescovit A.D."/>
            <person name="Santos A.J."/>
        </authorList>
    </citation>
    <scope>NUCLEOTIDE SEQUENCE</scope>
    <source>
        <tissue evidence="1">Shoot tissue taken approximately 20 cm above the soil surface</tissue>
    </source>
</reference>